<accession>A0A016UXJ8</accession>
<evidence type="ECO:0000256" key="1">
    <source>
        <dbReference type="SAM" id="SignalP"/>
    </source>
</evidence>
<dbReference type="Proteomes" id="UP000024635">
    <property type="component" value="Unassembled WGS sequence"/>
</dbReference>
<organism evidence="2 3">
    <name type="scientific">Ancylostoma ceylanicum</name>
    <dbReference type="NCBI Taxonomy" id="53326"/>
    <lineage>
        <taxon>Eukaryota</taxon>
        <taxon>Metazoa</taxon>
        <taxon>Ecdysozoa</taxon>
        <taxon>Nematoda</taxon>
        <taxon>Chromadorea</taxon>
        <taxon>Rhabditida</taxon>
        <taxon>Rhabditina</taxon>
        <taxon>Rhabditomorpha</taxon>
        <taxon>Strongyloidea</taxon>
        <taxon>Ancylostomatidae</taxon>
        <taxon>Ancylostomatinae</taxon>
        <taxon>Ancylostoma</taxon>
    </lineage>
</organism>
<keyword evidence="1" id="KW-0732">Signal</keyword>
<sequence length="102" mass="11311">MQFTYISFLSIIATGAALTCKMCDNYISCANEMSEQCPPHTQCYTIKRHGTVTHKGCAMSCAALPYAVSDAHCTTCNHRDNCNGVPEFIPKFLTCSSFDERR</sequence>
<reference evidence="3" key="1">
    <citation type="journal article" date="2015" name="Nat. Genet.">
        <title>The genome and transcriptome of the zoonotic hookworm Ancylostoma ceylanicum identify infection-specific gene families.</title>
        <authorList>
            <person name="Schwarz E.M."/>
            <person name="Hu Y."/>
            <person name="Antoshechkin I."/>
            <person name="Miller M.M."/>
            <person name="Sternberg P.W."/>
            <person name="Aroian R.V."/>
        </authorList>
    </citation>
    <scope>NUCLEOTIDE SEQUENCE</scope>
    <source>
        <strain evidence="3">HY135</strain>
    </source>
</reference>
<proteinExistence type="predicted"/>
<feature type="chain" id="PRO_5001492805" evidence="1">
    <location>
        <begin position="18"/>
        <end position="102"/>
    </location>
</feature>
<dbReference type="OrthoDB" id="5807385at2759"/>
<name>A0A016UXJ8_9BILA</name>
<evidence type="ECO:0000313" key="2">
    <source>
        <dbReference type="EMBL" id="EYC19741.1"/>
    </source>
</evidence>
<evidence type="ECO:0000313" key="3">
    <source>
        <dbReference type="Proteomes" id="UP000024635"/>
    </source>
</evidence>
<dbReference type="EMBL" id="JARK01001359">
    <property type="protein sequence ID" value="EYC19741.1"/>
    <property type="molecule type" value="Genomic_DNA"/>
</dbReference>
<feature type="signal peptide" evidence="1">
    <location>
        <begin position="1"/>
        <end position="17"/>
    </location>
</feature>
<dbReference type="InterPro" id="IPR045860">
    <property type="entry name" value="Snake_toxin-like_sf"/>
</dbReference>
<comment type="caution">
    <text evidence="2">The sequence shown here is derived from an EMBL/GenBank/DDBJ whole genome shotgun (WGS) entry which is preliminary data.</text>
</comment>
<keyword evidence="3" id="KW-1185">Reference proteome</keyword>
<dbReference type="SUPFAM" id="SSF57302">
    <property type="entry name" value="Snake toxin-like"/>
    <property type="match status" value="1"/>
</dbReference>
<gene>
    <name evidence="2" type="primary">Acey_s0023.g689</name>
    <name evidence="2" type="synonym">Acey-F55B11.4</name>
    <name evidence="2" type="ORF">Y032_0023g689</name>
</gene>
<protein>
    <submittedName>
        <fullName evidence="2">Uncharacterized protein</fullName>
    </submittedName>
</protein>
<dbReference type="AlphaFoldDB" id="A0A016UXJ8"/>